<keyword evidence="3" id="KW-1185">Reference proteome</keyword>
<dbReference type="EMBL" id="JAVHNQ010000001">
    <property type="protein sequence ID" value="KAK6359112.1"/>
    <property type="molecule type" value="Genomic_DNA"/>
</dbReference>
<feature type="compositionally biased region" description="Basic and acidic residues" evidence="1">
    <location>
        <begin position="99"/>
        <end position="110"/>
    </location>
</feature>
<feature type="region of interest" description="Disordered" evidence="1">
    <location>
        <begin position="758"/>
        <end position="808"/>
    </location>
</feature>
<feature type="compositionally biased region" description="Low complexity" evidence="1">
    <location>
        <begin position="118"/>
        <end position="131"/>
    </location>
</feature>
<evidence type="ECO:0000313" key="2">
    <source>
        <dbReference type="EMBL" id="KAK6359112.1"/>
    </source>
</evidence>
<organism evidence="2 3">
    <name type="scientific">Orbilia brochopaga</name>
    <dbReference type="NCBI Taxonomy" id="3140254"/>
    <lineage>
        <taxon>Eukaryota</taxon>
        <taxon>Fungi</taxon>
        <taxon>Dikarya</taxon>
        <taxon>Ascomycota</taxon>
        <taxon>Pezizomycotina</taxon>
        <taxon>Orbiliomycetes</taxon>
        <taxon>Orbiliales</taxon>
        <taxon>Orbiliaceae</taxon>
        <taxon>Orbilia</taxon>
    </lineage>
</organism>
<gene>
    <name evidence="2" type="ORF">TWF696_000279</name>
</gene>
<proteinExistence type="predicted"/>
<accession>A0AAV9VAU5</accession>
<evidence type="ECO:0000256" key="1">
    <source>
        <dbReference type="SAM" id="MobiDB-lite"/>
    </source>
</evidence>
<dbReference type="Proteomes" id="UP001375240">
    <property type="component" value="Unassembled WGS sequence"/>
</dbReference>
<name>A0AAV9VAU5_9PEZI</name>
<reference evidence="2 3" key="1">
    <citation type="submission" date="2019-10" db="EMBL/GenBank/DDBJ databases">
        <authorList>
            <person name="Palmer J.M."/>
        </authorList>
    </citation>
    <scope>NUCLEOTIDE SEQUENCE [LARGE SCALE GENOMIC DNA]</scope>
    <source>
        <strain evidence="2 3">TWF696</strain>
    </source>
</reference>
<comment type="caution">
    <text evidence="2">The sequence shown here is derived from an EMBL/GenBank/DDBJ whole genome shotgun (WGS) entry which is preliminary data.</text>
</comment>
<feature type="compositionally biased region" description="Polar residues" evidence="1">
    <location>
        <begin position="474"/>
        <end position="483"/>
    </location>
</feature>
<evidence type="ECO:0000313" key="3">
    <source>
        <dbReference type="Proteomes" id="UP001375240"/>
    </source>
</evidence>
<feature type="compositionally biased region" description="Basic and acidic residues" evidence="1">
    <location>
        <begin position="764"/>
        <end position="788"/>
    </location>
</feature>
<dbReference type="AlphaFoldDB" id="A0AAV9VAU5"/>
<feature type="region of interest" description="Disordered" evidence="1">
    <location>
        <begin position="99"/>
        <end position="131"/>
    </location>
</feature>
<sequence>MAQLLAPYNNAMRLGQGFNSYTQQICIDNAVSIDPNWRPEEQRTEAITLGVAKQDSKQDEDDDSENEAYEIMNRFEAKAKAEKDKLDREYAANKARLAKEAEKKRAKAEEREVEDTAGDAATGTPDAGADGAAEKRKYHAFKKQDVVKGNFNYQAGEALSVLPWVKPQIVTYTSKFVDKLSDVTDSMNISGSLSIQTAQIGGKANGSYLDSDKFKSSDINFYLQVKVTNQIHKPPEYTKFNKCSGVDASSFPEIYGDCFISGWEEGGEMNAVISVKVRDKSNIFKIKAGLEAELNTPSIAGKVTANLDLEKSNLSKETETTITVNWSGGGSIKDPMQDWSIGTLKQAAAAFPELVAITPQRTYAILTKYTTLSSFHTDGYIYSPLQYENAGLYTNSLLDAFMDYKVMWKQISQATDELEAGRASIELGRPSEEIYGQAVIKIMSQEETDLRLIASRKAKQAESSLAAIKAEGNTPKSESSGTSEAPAGTGEPSSDATKQLVPLTSVPVMGQDVVRDRSNKDVIPYTVFENSFVGLIKARRACRFEMSKIVNEVGLVAKDPSISTDTRRDDYFLNPLVFKQLLPVVRSLSPENARMGIRDPNAAIILGYCAPDQGDRKLPPLFNFASPVTDLPQDMQSSIKKNAYKADDYRMEGIAGKTKDIHSRAVMFNTLDQLDATYRPSSIGVWTRLQQLMGIKMYYANGKEFHAGNCDGPPAHSIQLAKDGSEYITQITIETSRDENNKVEIIAIELCTSNCQKLSSNAPSKDEALGEAKDAKTDTQESSKKEASTEGAAQDQSDETSLAPKKPKKIETQSFSWYKRDGGNWSLRGFFGYEMDKKFLSLGVVWGKAGFVPVPRGTPKMPLAKDFLCQSSLQEAEIQRITTLYPEYLGKFLMGDVLMTEPELKDEKITKFNAMDTIDTTWKIKSLGFAAVNRKLTGIQVTYLDGTEVVHGHYSKETRAWKSETKAPLISVKISAGRLPSDAMTYVNSIEFVKGDAEGRTPEWIFDMSTFRYLGEGEEGLIDQTSIVESAPKIGDAVWTIRGFYGEFSATQITHLGVIWGRG</sequence>
<protein>
    <submittedName>
        <fullName evidence="2">Uncharacterized protein</fullName>
    </submittedName>
</protein>
<feature type="region of interest" description="Disordered" evidence="1">
    <location>
        <begin position="464"/>
        <end position="498"/>
    </location>
</feature>